<proteinExistence type="inferred from homology"/>
<dbReference type="Gene3D" id="1.10.1740.10">
    <property type="match status" value="1"/>
</dbReference>
<feature type="domain" description="RNA polymerase sigma factor 70 region 4 type 2" evidence="6">
    <location>
        <begin position="125"/>
        <end position="174"/>
    </location>
</feature>
<gene>
    <name evidence="7" type="ORF">DDR33_02760</name>
</gene>
<dbReference type="InterPro" id="IPR039425">
    <property type="entry name" value="RNA_pol_sigma-70-like"/>
</dbReference>
<protein>
    <submittedName>
        <fullName evidence="7">RNA polymerase sigma-70 factor</fullName>
    </submittedName>
</protein>
<dbReference type="InterPro" id="IPR013325">
    <property type="entry name" value="RNA_pol_sigma_r2"/>
</dbReference>
<evidence type="ECO:0000313" key="8">
    <source>
        <dbReference type="Proteomes" id="UP000245647"/>
    </source>
</evidence>
<dbReference type="Pfam" id="PF08281">
    <property type="entry name" value="Sigma70_r4_2"/>
    <property type="match status" value="1"/>
</dbReference>
<name>A0A2U2PL10_9SPHI</name>
<dbReference type="GO" id="GO:0006352">
    <property type="term" value="P:DNA-templated transcription initiation"/>
    <property type="evidence" value="ECO:0007669"/>
    <property type="project" value="InterPro"/>
</dbReference>
<dbReference type="SUPFAM" id="SSF88659">
    <property type="entry name" value="Sigma3 and sigma4 domains of RNA polymerase sigma factors"/>
    <property type="match status" value="1"/>
</dbReference>
<dbReference type="InterPro" id="IPR014327">
    <property type="entry name" value="RNA_pol_sigma70_bacteroid"/>
</dbReference>
<organism evidence="7 8">
    <name type="scientific">Pararcticibacter amylolyticus</name>
    <dbReference type="NCBI Taxonomy" id="2173175"/>
    <lineage>
        <taxon>Bacteria</taxon>
        <taxon>Pseudomonadati</taxon>
        <taxon>Bacteroidota</taxon>
        <taxon>Sphingobacteriia</taxon>
        <taxon>Sphingobacteriales</taxon>
        <taxon>Sphingobacteriaceae</taxon>
        <taxon>Pararcticibacter</taxon>
    </lineage>
</organism>
<dbReference type="SUPFAM" id="SSF88946">
    <property type="entry name" value="Sigma2 domain of RNA polymerase sigma factors"/>
    <property type="match status" value="1"/>
</dbReference>
<dbReference type="PANTHER" id="PTHR43133:SF46">
    <property type="entry name" value="RNA POLYMERASE SIGMA-70 FACTOR ECF SUBFAMILY"/>
    <property type="match status" value="1"/>
</dbReference>
<evidence type="ECO:0000256" key="4">
    <source>
        <dbReference type="ARBA" id="ARBA00023163"/>
    </source>
</evidence>
<dbReference type="Gene3D" id="1.10.10.10">
    <property type="entry name" value="Winged helix-like DNA-binding domain superfamily/Winged helix DNA-binding domain"/>
    <property type="match status" value="1"/>
</dbReference>
<keyword evidence="4" id="KW-0804">Transcription</keyword>
<feature type="domain" description="RNA polymerase sigma-70 region 2" evidence="5">
    <location>
        <begin position="27"/>
        <end position="92"/>
    </location>
</feature>
<evidence type="ECO:0000256" key="1">
    <source>
        <dbReference type="ARBA" id="ARBA00010641"/>
    </source>
</evidence>
<dbReference type="NCBIfam" id="TIGR02937">
    <property type="entry name" value="sigma70-ECF"/>
    <property type="match status" value="1"/>
</dbReference>
<dbReference type="Pfam" id="PF04542">
    <property type="entry name" value="Sigma70_r2"/>
    <property type="match status" value="1"/>
</dbReference>
<reference evidence="7 8" key="1">
    <citation type="submission" date="2018-04" db="EMBL/GenBank/DDBJ databases">
        <title>Pedobacter chongqingensis sp. nov., isolated from a rottenly hemp rope.</title>
        <authorList>
            <person name="Cai Y."/>
        </authorList>
    </citation>
    <scope>NUCLEOTIDE SEQUENCE [LARGE SCALE GENOMIC DNA]</scope>
    <source>
        <strain evidence="7 8">FJ4-8</strain>
    </source>
</reference>
<dbReference type="RefSeq" id="WP_109414242.1">
    <property type="nucleotide sequence ID" value="NZ_QEAS01000002.1"/>
</dbReference>
<evidence type="ECO:0000259" key="5">
    <source>
        <dbReference type="Pfam" id="PF04542"/>
    </source>
</evidence>
<dbReference type="AlphaFoldDB" id="A0A2U2PL10"/>
<dbReference type="CDD" id="cd06171">
    <property type="entry name" value="Sigma70_r4"/>
    <property type="match status" value="1"/>
</dbReference>
<comment type="caution">
    <text evidence="7">The sequence shown here is derived from an EMBL/GenBank/DDBJ whole genome shotgun (WGS) entry which is preliminary data.</text>
</comment>
<dbReference type="GO" id="GO:0016987">
    <property type="term" value="F:sigma factor activity"/>
    <property type="evidence" value="ECO:0007669"/>
    <property type="project" value="UniProtKB-KW"/>
</dbReference>
<evidence type="ECO:0000256" key="3">
    <source>
        <dbReference type="ARBA" id="ARBA00023082"/>
    </source>
</evidence>
<dbReference type="InterPro" id="IPR013324">
    <property type="entry name" value="RNA_pol_sigma_r3/r4-like"/>
</dbReference>
<dbReference type="InterPro" id="IPR014284">
    <property type="entry name" value="RNA_pol_sigma-70_dom"/>
</dbReference>
<accession>A0A2U2PL10</accession>
<dbReference type="GO" id="GO:0003677">
    <property type="term" value="F:DNA binding"/>
    <property type="evidence" value="ECO:0007669"/>
    <property type="project" value="InterPro"/>
</dbReference>
<keyword evidence="8" id="KW-1185">Reference proteome</keyword>
<evidence type="ECO:0000313" key="7">
    <source>
        <dbReference type="EMBL" id="PWG81964.1"/>
    </source>
</evidence>
<evidence type="ECO:0000256" key="2">
    <source>
        <dbReference type="ARBA" id="ARBA00023015"/>
    </source>
</evidence>
<keyword evidence="3" id="KW-0731">Sigma factor</keyword>
<dbReference type="InterPro" id="IPR007627">
    <property type="entry name" value="RNA_pol_sigma70_r2"/>
</dbReference>
<evidence type="ECO:0000259" key="6">
    <source>
        <dbReference type="Pfam" id="PF08281"/>
    </source>
</evidence>
<dbReference type="NCBIfam" id="TIGR02985">
    <property type="entry name" value="Sig70_bacteroi1"/>
    <property type="match status" value="1"/>
</dbReference>
<dbReference type="PANTHER" id="PTHR43133">
    <property type="entry name" value="RNA POLYMERASE ECF-TYPE SIGMA FACTO"/>
    <property type="match status" value="1"/>
</dbReference>
<keyword evidence="2" id="KW-0805">Transcription regulation</keyword>
<comment type="similarity">
    <text evidence="1">Belongs to the sigma-70 factor family. ECF subfamily.</text>
</comment>
<dbReference type="InterPro" id="IPR013249">
    <property type="entry name" value="RNA_pol_sigma70_r4_t2"/>
</dbReference>
<sequence>MGNYSEYDDQELISLLKDDNHAAFTEIYRRYINYSYRAAYNVLRDEDICMDIVQDVFVWLWQKRSVIEIPNLKAYLYTAVKYRMLNVIRDGRFREEVLNNFGNSETQLSTEQSYLELKELKAFIEQVAETLPETARKIFRMSRNEQLSHREIAERLGISEKTVRNQINISLKKLRTSIARFVCLFFF</sequence>
<dbReference type="Proteomes" id="UP000245647">
    <property type="component" value="Unassembled WGS sequence"/>
</dbReference>
<dbReference type="OrthoDB" id="665981at2"/>
<dbReference type="EMBL" id="QEAS01000002">
    <property type="protein sequence ID" value="PWG81964.1"/>
    <property type="molecule type" value="Genomic_DNA"/>
</dbReference>
<dbReference type="InterPro" id="IPR036388">
    <property type="entry name" value="WH-like_DNA-bd_sf"/>
</dbReference>